<dbReference type="EMBL" id="JAOPKB010000011">
    <property type="protein sequence ID" value="MCU4974269.1"/>
    <property type="molecule type" value="Genomic_DNA"/>
</dbReference>
<keyword evidence="2" id="KW-1185">Reference proteome</keyword>
<name>A0ABT2QHA8_9EURY</name>
<protein>
    <recommendedName>
        <fullName evidence="3">Tat (Twin-arginine translocation) pathway signal sequence</fullName>
    </recommendedName>
</protein>
<evidence type="ECO:0008006" key="3">
    <source>
        <dbReference type="Google" id="ProtNLM"/>
    </source>
</evidence>
<evidence type="ECO:0000313" key="2">
    <source>
        <dbReference type="Proteomes" id="UP001320972"/>
    </source>
</evidence>
<sequence>MTPNRRDVLTFAATAATAVTVGTTRPFAAERRAALEDDRGDELPAYSQWLTLDDGGLEFTSVDWASLETYVEGELETILDDDTDVPAEYDADPMIALPSDGMLSAYFFVSLDLVEYGLARLLEEDAFESTIEGLVQLNEAFVVTGTIEPAEIDDRLTAEPELEFIRRMERTDEIGEYDVYTPVEGESDAAIAVGGDALVIDTGGGRTDEATDENDPVTILQRTIGASEGNVERATDESEAFEWLVESAGRGDVVVGQYGDPSDTNADSTFEALEDAEGLVSSLTVEDEETSTGDFAAIVAEPNEDALEELLGASADEQSVDVDGDRVTATATWREVD</sequence>
<dbReference type="PROSITE" id="PS51318">
    <property type="entry name" value="TAT"/>
    <property type="match status" value="1"/>
</dbReference>
<proteinExistence type="predicted"/>
<accession>A0ABT2QHA8</accession>
<dbReference type="Proteomes" id="UP001320972">
    <property type="component" value="Unassembled WGS sequence"/>
</dbReference>
<reference evidence="1 2" key="1">
    <citation type="submission" date="2022-09" db="EMBL/GenBank/DDBJ databases">
        <title>Enrichment on poylsaccharides allowed isolation of novel metabolic and taxonomic groups of Haloarchaea.</title>
        <authorList>
            <person name="Sorokin D.Y."/>
            <person name="Elcheninov A.G."/>
            <person name="Khizhniak T.V."/>
            <person name="Kolganova T.V."/>
            <person name="Kublanov I.V."/>
        </authorList>
    </citation>
    <scope>NUCLEOTIDE SEQUENCE [LARGE SCALE GENOMIC DNA]</scope>
    <source>
        <strain evidence="1 2">AArc-m2/3/4</strain>
    </source>
</reference>
<evidence type="ECO:0000313" key="1">
    <source>
        <dbReference type="EMBL" id="MCU4974269.1"/>
    </source>
</evidence>
<comment type="caution">
    <text evidence="1">The sequence shown here is derived from an EMBL/GenBank/DDBJ whole genome shotgun (WGS) entry which is preliminary data.</text>
</comment>
<organism evidence="1 2">
    <name type="scientific">Natronoglomus mannanivorans</name>
    <dbReference type="NCBI Taxonomy" id="2979990"/>
    <lineage>
        <taxon>Archaea</taxon>
        <taxon>Methanobacteriati</taxon>
        <taxon>Methanobacteriota</taxon>
        <taxon>Stenosarchaea group</taxon>
        <taxon>Halobacteria</taxon>
        <taxon>Halobacteriales</taxon>
        <taxon>Natrialbaceae</taxon>
        <taxon>Natronoglomus</taxon>
    </lineage>
</organism>
<dbReference type="InterPro" id="IPR006311">
    <property type="entry name" value="TAT_signal"/>
</dbReference>
<gene>
    <name evidence="1" type="ORF">OB955_16205</name>
</gene>
<dbReference type="RefSeq" id="WP_338008428.1">
    <property type="nucleotide sequence ID" value="NZ_JAOPKB010000011.1"/>
</dbReference>